<comment type="caution">
    <text evidence="1">The sequence shown here is derived from an EMBL/GenBank/DDBJ whole genome shotgun (WGS) entry which is preliminary data.</text>
</comment>
<sequence>AINGLLKASEFTCMSPDATNAIKLQSLLTCREPSRNNEDEKPSTKFARLLPRFWKGNERYLLSKLILHQLETHYSGKYDSDFASNLSSPQLCEDEDMKSDVVVSSTLKTRNGRQIKAVVRLNL</sequence>
<organism evidence="1 2">
    <name type="scientific">Porites evermanni</name>
    <dbReference type="NCBI Taxonomy" id="104178"/>
    <lineage>
        <taxon>Eukaryota</taxon>
        <taxon>Metazoa</taxon>
        <taxon>Cnidaria</taxon>
        <taxon>Anthozoa</taxon>
        <taxon>Hexacorallia</taxon>
        <taxon>Scleractinia</taxon>
        <taxon>Fungiina</taxon>
        <taxon>Poritidae</taxon>
        <taxon>Porites</taxon>
    </lineage>
</organism>
<keyword evidence="2" id="KW-1185">Reference proteome</keyword>
<feature type="non-terminal residue" evidence="1">
    <location>
        <position position="1"/>
    </location>
</feature>
<gene>
    <name evidence="1" type="ORF">PEVE_00035346</name>
</gene>
<dbReference type="Proteomes" id="UP001159427">
    <property type="component" value="Unassembled WGS sequence"/>
</dbReference>
<evidence type="ECO:0000313" key="2">
    <source>
        <dbReference type="Proteomes" id="UP001159427"/>
    </source>
</evidence>
<reference evidence="1 2" key="1">
    <citation type="submission" date="2022-05" db="EMBL/GenBank/DDBJ databases">
        <authorList>
            <consortium name="Genoscope - CEA"/>
            <person name="William W."/>
        </authorList>
    </citation>
    <scope>NUCLEOTIDE SEQUENCE [LARGE SCALE GENOMIC DNA]</scope>
</reference>
<dbReference type="EMBL" id="CALNXI010005466">
    <property type="protein sequence ID" value="CAH3197886.1"/>
    <property type="molecule type" value="Genomic_DNA"/>
</dbReference>
<name>A0ABN8T2A1_9CNID</name>
<accession>A0ABN8T2A1</accession>
<proteinExistence type="predicted"/>
<protein>
    <submittedName>
        <fullName evidence="1">Uncharacterized protein</fullName>
    </submittedName>
</protein>
<evidence type="ECO:0000313" key="1">
    <source>
        <dbReference type="EMBL" id="CAH3197886.1"/>
    </source>
</evidence>